<evidence type="ECO:0000256" key="3">
    <source>
        <dbReference type="ARBA" id="ARBA00022475"/>
    </source>
</evidence>
<dbReference type="GO" id="GO:0015276">
    <property type="term" value="F:ligand-gated monoatomic ion channel activity"/>
    <property type="evidence" value="ECO:0007669"/>
    <property type="project" value="InterPro"/>
</dbReference>
<evidence type="ECO:0000256" key="6">
    <source>
        <dbReference type="ARBA" id="ARBA00023065"/>
    </source>
</evidence>
<accession>A0AAW0SJ66</accession>
<evidence type="ECO:0000259" key="14">
    <source>
        <dbReference type="SMART" id="SM00918"/>
    </source>
</evidence>
<keyword evidence="7 12" id="KW-0472">Membrane</keyword>
<dbReference type="InterPro" id="IPR052192">
    <property type="entry name" value="Insect_Ionotropic_Sensory_Rcpt"/>
</dbReference>
<evidence type="ECO:0000256" key="10">
    <source>
        <dbReference type="ARBA" id="ARBA00023286"/>
    </source>
</evidence>
<keyword evidence="9" id="KW-0325">Glycoprotein</keyword>
<feature type="transmembrane region" description="Helical" evidence="12">
    <location>
        <begin position="126"/>
        <end position="146"/>
    </location>
</feature>
<evidence type="ECO:0000256" key="7">
    <source>
        <dbReference type="ARBA" id="ARBA00023136"/>
    </source>
</evidence>
<comment type="caution">
    <text evidence="15">The sequence shown here is derived from an EMBL/GenBank/DDBJ whole genome shotgun (WGS) entry which is preliminary data.</text>
</comment>
<evidence type="ECO:0000256" key="13">
    <source>
        <dbReference type="SAM" id="SignalP"/>
    </source>
</evidence>
<protein>
    <recommendedName>
        <fullName evidence="14">Ionotropic glutamate receptor L-glutamate and glycine-binding domain-containing protein</fullName>
    </recommendedName>
</protein>
<evidence type="ECO:0000256" key="9">
    <source>
        <dbReference type="ARBA" id="ARBA00023180"/>
    </source>
</evidence>
<dbReference type="Gene3D" id="3.40.190.10">
    <property type="entry name" value="Periplasmic binding protein-like II"/>
    <property type="match status" value="1"/>
</dbReference>
<keyword evidence="8" id="KW-0675">Receptor</keyword>
<reference evidence="15 16" key="1">
    <citation type="submission" date="2023-03" db="EMBL/GenBank/DDBJ databases">
        <title>High-quality genome of Scylla paramamosain provides insights in environmental adaptation.</title>
        <authorList>
            <person name="Zhang L."/>
        </authorList>
    </citation>
    <scope>NUCLEOTIDE SEQUENCE [LARGE SCALE GENOMIC DNA]</scope>
    <source>
        <strain evidence="15">LZ_2023a</strain>
        <tissue evidence="15">Muscle</tissue>
    </source>
</reference>
<evidence type="ECO:0000256" key="8">
    <source>
        <dbReference type="ARBA" id="ARBA00023170"/>
    </source>
</evidence>
<feature type="chain" id="PRO_5043597954" description="Ionotropic glutamate receptor L-glutamate and glycine-binding domain-containing protein" evidence="13">
    <location>
        <begin position="34"/>
        <end position="560"/>
    </location>
</feature>
<proteinExistence type="predicted"/>
<dbReference type="SUPFAM" id="SSF53850">
    <property type="entry name" value="Periplasmic binding protein-like II"/>
    <property type="match status" value="1"/>
</dbReference>
<sequence>MKSMKNNNHHKHRRPLQLPLLLLLLLLLPLSESAQRARRGWWARGGLPVVVEGEEPPEGEVEDMIASTLRRQLPGCHKVIVSDRHPVRNVMKALGEEVFVWEMQPLLASLPPPRPLLRTTHRQGGAAPLCVAFVILAPLQVVAAAMEGLQRGEWFQGARKLVFAYTGFANTSLEAAVERHATLRSAYGTVLAAWTHSREAKASAPSRLYQVVTTCPYCKEGGPNAALVDQWTPGTTHVTEKPLYPDTFKNFHGHQFKIVTLEYAPFSCYTKMEDKEDGDEMHGHGQEGRKRRSRLELKDCVDTRMLRAMATSLNFTYVVREPLDGQWGYRLQNGSYTGVIGAVQRLEADFSLNVAFTGDRERVIDYTLGYYNDPLTFCTSPPRPLPRVLALVRPFHPEVWAGFVVALVAVGSLYYAARKLENSSSSVPSFLATFLKIYGSCLTFTSATGEPQLHVATSDFFPSEIGWAMTPGCPFRDKFNHQIRRLLEAGLLTRWLNQLIHDPGRREAQESEEPQQAERSQQPLTLDHVQGAYYVLFIGYALSGPLFLLELVCFSRYHLS</sequence>
<keyword evidence="3" id="KW-1003">Cell membrane</keyword>
<dbReference type="EMBL" id="JARAKH010000223">
    <property type="protein sequence ID" value="KAK8374762.1"/>
    <property type="molecule type" value="Genomic_DNA"/>
</dbReference>
<keyword evidence="11" id="KW-0407">Ion channel</keyword>
<feature type="transmembrane region" description="Helical" evidence="12">
    <location>
        <begin position="532"/>
        <end position="554"/>
    </location>
</feature>
<evidence type="ECO:0000313" key="15">
    <source>
        <dbReference type="EMBL" id="KAK8374762.1"/>
    </source>
</evidence>
<dbReference type="InterPro" id="IPR019594">
    <property type="entry name" value="Glu/Gly-bd"/>
</dbReference>
<keyword evidence="16" id="KW-1185">Reference proteome</keyword>
<keyword evidence="4 12" id="KW-0812">Transmembrane</keyword>
<evidence type="ECO:0000256" key="5">
    <source>
        <dbReference type="ARBA" id="ARBA00022989"/>
    </source>
</evidence>
<keyword evidence="10" id="KW-1071">Ligand-gated ion channel</keyword>
<dbReference type="PANTHER" id="PTHR42643">
    <property type="entry name" value="IONOTROPIC RECEPTOR 20A-RELATED"/>
    <property type="match status" value="1"/>
</dbReference>
<dbReference type="AlphaFoldDB" id="A0AAW0SJ66"/>
<dbReference type="SMART" id="SM00918">
    <property type="entry name" value="Lig_chan-Glu_bd"/>
    <property type="match status" value="1"/>
</dbReference>
<evidence type="ECO:0000256" key="2">
    <source>
        <dbReference type="ARBA" id="ARBA00022448"/>
    </source>
</evidence>
<feature type="signal peptide" evidence="13">
    <location>
        <begin position="1"/>
        <end position="33"/>
    </location>
</feature>
<dbReference type="PANTHER" id="PTHR42643:SF24">
    <property type="entry name" value="IONOTROPIC RECEPTOR 60A"/>
    <property type="match status" value="1"/>
</dbReference>
<keyword evidence="5 12" id="KW-1133">Transmembrane helix</keyword>
<keyword evidence="6" id="KW-0406">Ion transport</keyword>
<evidence type="ECO:0000256" key="11">
    <source>
        <dbReference type="ARBA" id="ARBA00023303"/>
    </source>
</evidence>
<dbReference type="GO" id="GO:0005886">
    <property type="term" value="C:plasma membrane"/>
    <property type="evidence" value="ECO:0007669"/>
    <property type="project" value="UniProtKB-SubCell"/>
</dbReference>
<comment type="subcellular location">
    <subcellularLocation>
        <location evidence="1">Cell membrane</location>
        <topology evidence="1">Multi-pass membrane protein</topology>
    </subcellularLocation>
</comment>
<dbReference type="Proteomes" id="UP001487740">
    <property type="component" value="Unassembled WGS sequence"/>
</dbReference>
<evidence type="ECO:0000313" key="16">
    <source>
        <dbReference type="Proteomes" id="UP001487740"/>
    </source>
</evidence>
<evidence type="ECO:0000256" key="12">
    <source>
        <dbReference type="SAM" id="Phobius"/>
    </source>
</evidence>
<name>A0AAW0SJ66_SCYPA</name>
<evidence type="ECO:0000256" key="4">
    <source>
        <dbReference type="ARBA" id="ARBA00022692"/>
    </source>
</evidence>
<gene>
    <name evidence="15" type="ORF">O3P69_012536</name>
</gene>
<feature type="domain" description="Ionotropic glutamate receptor L-glutamate and glycine-binding" evidence="14">
    <location>
        <begin position="265"/>
        <end position="345"/>
    </location>
</feature>
<dbReference type="Pfam" id="PF10613">
    <property type="entry name" value="Lig_chan-Glu_bd"/>
    <property type="match status" value="1"/>
</dbReference>
<keyword evidence="2" id="KW-0813">Transport</keyword>
<keyword evidence="13" id="KW-0732">Signal</keyword>
<evidence type="ECO:0000256" key="1">
    <source>
        <dbReference type="ARBA" id="ARBA00004651"/>
    </source>
</evidence>
<organism evidence="15 16">
    <name type="scientific">Scylla paramamosain</name>
    <name type="common">Mud crab</name>
    <dbReference type="NCBI Taxonomy" id="85552"/>
    <lineage>
        <taxon>Eukaryota</taxon>
        <taxon>Metazoa</taxon>
        <taxon>Ecdysozoa</taxon>
        <taxon>Arthropoda</taxon>
        <taxon>Crustacea</taxon>
        <taxon>Multicrustacea</taxon>
        <taxon>Malacostraca</taxon>
        <taxon>Eumalacostraca</taxon>
        <taxon>Eucarida</taxon>
        <taxon>Decapoda</taxon>
        <taxon>Pleocyemata</taxon>
        <taxon>Brachyura</taxon>
        <taxon>Eubrachyura</taxon>
        <taxon>Portunoidea</taxon>
        <taxon>Portunidae</taxon>
        <taxon>Portuninae</taxon>
        <taxon>Scylla</taxon>
    </lineage>
</organism>